<dbReference type="AlphaFoldDB" id="A0A8J3DRA6"/>
<dbReference type="Gene3D" id="1.20.1270.10">
    <property type="match status" value="1"/>
</dbReference>
<proteinExistence type="evidence at transcript level"/>
<dbReference type="Gene3D" id="3.30.420.40">
    <property type="match status" value="2"/>
</dbReference>
<keyword evidence="14" id="KW-1185">Reference proteome</keyword>
<evidence type="ECO:0000256" key="10">
    <source>
        <dbReference type="RuleBase" id="RU003322"/>
    </source>
</evidence>
<evidence type="ECO:0000313" key="14">
    <source>
        <dbReference type="Proteomes" id="UP000630142"/>
    </source>
</evidence>
<dbReference type="FunFam" id="3.30.420.40:FF:000004">
    <property type="entry name" value="Molecular chaperone DnaK"/>
    <property type="match status" value="1"/>
</dbReference>
<dbReference type="SUPFAM" id="SSF53067">
    <property type="entry name" value="Actin-like ATPase domain"/>
    <property type="match status" value="2"/>
</dbReference>
<evidence type="ECO:0000256" key="5">
    <source>
        <dbReference type="ARBA" id="ARBA00022741"/>
    </source>
</evidence>
<keyword evidence="6 9" id="KW-0067">ATP-binding</keyword>
<sequence length="638" mass="68361">MAKVIGIDLGTTNSCVAVMDGKDAKVIENAEGARTTPSIVAFTDSDERLVGQPAKRQGVTNPENTIFAVKRLIGRRFDDPVTKKDQGLVPYTIAKGDNGDAWVETRGNKQSPAQISAMILQKMKETAESYLGEKVEKAVITVPAYFNDAQRQATKDAGKIAGLEVLRIINEPTAAALAYGLDKKDGKTIAVYDLGGGTFDISVLEIGDGVFEVKSTNGDTFLGGEDFDLRLVEYLAAEFKKEQGIDLKNDKLALQRLKEAAEKAKIELSSAQQTEINLPFITADASGPKHLTMKLTRSKFEQLVDDLVQRTIEPCKAALKDASLKAGEIDEVVLVGGMTRMPKIQEIVKQFFGKEPHKGVNPDEVVALGAAIQAGVLQGDVKDVLLLDVTPLSLGIETLGGVFTRLIDRNTTIPTKKSQVFSTAEDNQGAVTIRVFQGEREMAADNKALGQFDLVGIPPAPRGVPQIEVTFDIDANGIVNVSAKDKGTGKEHQIRIQASGGLSDADIEKMVKDAEANADADKKRRAAVEAKNQAEGLIHSSEKSLAEYGDKVSEADRTAIADAIAALKTAVEGDDAEDIKAKSNALAEVSMKLGQAMYEASQSEAAEADAQADARKAGEDVVDADFEEIDEDDKKKTA</sequence>
<evidence type="ECO:0000256" key="4">
    <source>
        <dbReference type="ARBA" id="ARBA00022553"/>
    </source>
</evidence>
<feature type="region of interest" description="Disordered" evidence="12">
    <location>
        <begin position="597"/>
        <end position="638"/>
    </location>
</feature>
<evidence type="ECO:0000313" key="13">
    <source>
        <dbReference type="EMBL" id="GHD17049.1"/>
    </source>
</evidence>
<dbReference type="RefSeq" id="WP_189504454.1">
    <property type="nucleotide sequence ID" value="NZ_BMZQ01000002.1"/>
</dbReference>
<protein>
    <recommendedName>
        <fullName evidence="3 9">Chaperone protein DnaK</fullName>
    </recommendedName>
    <alternativeName>
        <fullName evidence="9">HSP70</fullName>
    </alternativeName>
    <alternativeName>
        <fullName evidence="9">Heat shock 70 kDa protein</fullName>
    </alternativeName>
    <alternativeName>
        <fullName evidence="9">Heat shock protein 70</fullName>
    </alternativeName>
</protein>
<evidence type="ECO:0000256" key="12">
    <source>
        <dbReference type="SAM" id="MobiDB-lite"/>
    </source>
</evidence>
<reference evidence="13" key="1">
    <citation type="journal article" date="2014" name="Int. J. Syst. Evol. Microbiol.">
        <title>Complete genome sequence of Corynebacterium casei LMG S-19264T (=DSM 44701T), isolated from a smear-ripened cheese.</title>
        <authorList>
            <consortium name="US DOE Joint Genome Institute (JGI-PGF)"/>
            <person name="Walter F."/>
            <person name="Albersmeier A."/>
            <person name="Kalinowski J."/>
            <person name="Ruckert C."/>
        </authorList>
    </citation>
    <scope>NUCLEOTIDE SEQUENCE</scope>
    <source>
        <strain evidence="13">KCTC 42249</strain>
    </source>
</reference>
<evidence type="ECO:0000256" key="2">
    <source>
        <dbReference type="ARBA" id="ARBA00007381"/>
    </source>
</evidence>
<dbReference type="Gene3D" id="3.90.640.10">
    <property type="entry name" value="Actin, Chain A, domain 4"/>
    <property type="match status" value="1"/>
</dbReference>
<dbReference type="GO" id="GO:0005524">
    <property type="term" value="F:ATP binding"/>
    <property type="evidence" value="ECO:0007669"/>
    <property type="project" value="UniProtKB-UniRule"/>
</dbReference>
<comment type="induction">
    <text evidence="9">By stress conditions e.g. heat shock.</text>
</comment>
<evidence type="ECO:0000256" key="9">
    <source>
        <dbReference type="HAMAP-Rule" id="MF_00332"/>
    </source>
</evidence>
<dbReference type="Pfam" id="PF00012">
    <property type="entry name" value="HSP70"/>
    <property type="match status" value="1"/>
</dbReference>
<dbReference type="PROSITE" id="PS00329">
    <property type="entry name" value="HSP70_2"/>
    <property type="match status" value="1"/>
</dbReference>
<keyword evidence="7 9" id="KW-0346">Stress response</keyword>
<dbReference type="GO" id="GO:0005737">
    <property type="term" value="C:cytoplasm"/>
    <property type="evidence" value="ECO:0007669"/>
    <property type="project" value="UniProtKB-ARBA"/>
</dbReference>
<dbReference type="FunFam" id="3.90.640.10:FF:000003">
    <property type="entry name" value="Molecular chaperone DnaK"/>
    <property type="match status" value="1"/>
</dbReference>
<keyword evidence="4 9" id="KW-0597">Phosphoprotein</keyword>
<dbReference type="PANTHER" id="PTHR19375">
    <property type="entry name" value="HEAT SHOCK PROTEIN 70KDA"/>
    <property type="match status" value="1"/>
</dbReference>
<dbReference type="InterPro" id="IPR043129">
    <property type="entry name" value="ATPase_NBD"/>
</dbReference>
<dbReference type="GO" id="GO:0140662">
    <property type="term" value="F:ATP-dependent protein folding chaperone"/>
    <property type="evidence" value="ECO:0007669"/>
    <property type="project" value="InterPro"/>
</dbReference>
<dbReference type="EMBL" id="BMZQ01000002">
    <property type="protein sequence ID" value="GHD17049.1"/>
    <property type="molecule type" value="Genomic_DNA"/>
</dbReference>
<keyword evidence="5 9" id="KW-0547">Nucleotide-binding</keyword>
<evidence type="ECO:0000256" key="1">
    <source>
        <dbReference type="ARBA" id="ARBA00002290"/>
    </source>
</evidence>
<dbReference type="SUPFAM" id="SSF100920">
    <property type="entry name" value="Heat shock protein 70kD (HSP70), peptide-binding domain"/>
    <property type="match status" value="1"/>
</dbReference>
<dbReference type="SUPFAM" id="SSF100934">
    <property type="entry name" value="Heat shock protein 70kD (HSP70), C-terminal subdomain"/>
    <property type="match status" value="1"/>
</dbReference>
<dbReference type="HAMAP" id="MF_00332">
    <property type="entry name" value="DnaK"/>
    <property type="match status" value="1"/>
</dbReference>
<comment type="caution">
    <text evidence="13">The sequence shown here is derived from an EMBL/GenBank/DDBJ whole genome shotgun (WGS) entry which is preliminary data.</text>
</comment>
<evidence type="ECO:0000256" key="6">
    <source>
        <dbReference type="ARBA" id="ARBA00022840"/>
    </source>
</evidence>
<reference evidence="13" key="2">
    <citation type="submission" date="2020-09" db="EMBL/GenBank/DDBJ databases">
        <authorList>
            <person name="Sun Q."/>
            <person name="Kim S."/>
        </authorList>
    </citation>
    <scope>NUCLEOTIDE SEQUENCE</scope>
    <source>
        <strain evidence="13">KCTC 42249</strain>
    </source>
</reference>
<dbReference type="InterPro" id="IPR018181">
    <property type="entry name" value="Heat_shock_70_CS"/>
</dbReference>
<evidence type="ECO:0000256" key="8">
    <source>
        <dbReference type="ARBA" id="ARBA00023186"/>
    </source>
</evidence>
<dbReference type="NCBIfam" id="NF001413">
    <property type="entry name" value="PRK00290.1"/>
    <property type="match status" value="1"/>
</dbReference>
<dbReference type="FunFam" id="1.20.1270.10:FF:000001">
    <property type="entry name" value="Molecular chaperone DnaK"/>
    <property type="match status" value="1"/>
</dbReference>
<dbReference type="NCBIfam" id="TIGR02350">
    <property type="entry name" value="prok_dnaK"/>
    <property type="match status" value="1"/>
</dbReference>
<organism evidence="13 14">
    <name type="scientific">Tianweitania populi</name>
    <dbReference type="NCBI Taxonomy" id="1607949"/>
    <lineage>
        <taxon>Bacteria</taxon>
        <taxon>Pseudomonadati</taxon>
        <taxon>Pseudomonadota</taxon>
        <taxon>Alphaproteobacteria</taxon>
        <taxon>Hyphomicrobiales</taxon>
        <taxon>Phyllobacteriaceae</taxon>
        <taxon>Tianweitania</taxon>
    </lineage>
</organism>
<dbReference type="PROSITE" id="PS00297">
    <property type="entry name" value="HSP70_1"/>
    <property type="match status" value="1"/>
</dbReference>
<dbReference type="NCBIfam" id="NF003520">
    <property type="entry name" value="PRK05183.1"/>
    <property type="match status" value="1"/>
</dbReference>
<comment type="similarity">
    <text evidence="2 9 10">Belongs to the heat shock protein 70 family.</text>
</comment>
<feature type="compositionally biased region" description="Low complexity" evidence="12">
    <location>
        <begin position="600"/>
        <end position="611"/>
    </location>
</feature>
<dbReference type="FunFam" id="2.60.34.10:FF:000014">
    <property type="entry name" value="Chaperone protein DnaK HSP70"/>
    <property type="match status" value="1"/>
</dbReference>
<keyword evidence="8 9" id="KW-0143">Chaperone</keyword>
<dbReference type="CDD" id="cd11733">
    <property type="entry name" value="ASKHA_NBD_HSP70_HSPA9"/>
    <property type="match status" value="1"/>
</dbReference>
<feature type="compositionally biased region" description="Acidic residues" evidence="12">
    <location>
        <begin position="620"/>
        <end position="631"/>
    </location>
</feature>
<name>A0A8J3DRA6_9HYPH</name>
<dbReference type="InterPro" id="IPR012725">
    <property type="entry name" value="Chaperone_DnaK"/>
</dbReference>
<dbReference type="InterPro" id="IPR029047">
    <property type="entry name" value="HSP70_peptide-bd_sf"/>
</dbReference>
<dbReference type="InterPro" id="IPR013126">
    <property type="entry name" value="Hsp_70_fam"/>
</dbReference>
<dbReference type="GO" id="GO:0051082">
    <property type="term" value="F:unfolded protein binding"/>
    <property type="evidence" value="ECO:0007669"/>
    <property type="project" value="InterPro"/>
</dbReference>
<gene>
    <name evidence="9 13" type="primary">dnaK</name>
    <name evidence="13" type="ORF">GCM10016234_25820</name>
</gene>
<feature type="modified residue" description="Phosphothreonine; by autocatalysis" evidence="9">
    <location>
        <position position="198"/>
    </location>
</feature>
<evidence type="ECO:0000256" key="3">
    <source>
        <dbReference type="ARBA" id="ARBA00014415"/>
    </source>
</evidence>
<dbReference type="Proteomes" id="UP000630142">
    <property type="component" value="Unassembled WGS sequence"/>
</dbReference>
<keyword evidence="11" id="KW-0175">Coiled coil</keyword>
<dbReference type="PROSITE" id="PS01036">
    <property type="entry name" value="HSP70_3"/>
    <property type="match status" value="1"/>
</dbReference>
<evidence type="ECO:0000256" key="11">
    <source>
        <dbReference type="SAM" id="Coils"/>
    </source>
</evidence>
<evidence type="ECO:0000256" key="7">
    <source>
        <dbReference type="ARBA" id="ARBA00023016"/>
    </source>
</evidence>
<dbReference type="FunFam" id="3.30.420.40:FF:000020">
    <property type="entry name" value="Chaperone protein HscA homolog"/>
    <property type="match status" value="1"/>
</dbReference>
<feature type="coiled-coil region" evidence="11">
    <location>
        <begin position="247"/>
        <end position="274"/>
    </location>
</feature>
<dbReference type="Gene3D" id="2.60.34.10">
    <property type="entry name" value="Substrate Binding Domain Of DNAk, Chain A, domain 1"/>
    <property type="match status" value="1"/>
</dbReference>
<comment type="function">
    <text evidence="1 9">Acts as a chaperone.</text>
</comment>
<accession>A0A8J3DRA6</accession>
<dbReference type="PRINTS" id="PR00301">
    <property type="entry name" value="HEATSHOCK70"/>
</dbReference>
<dbReference type="InterPro" id="IPR029048">
    <property type="entry name" value="HSP70_C_sf"/>
</dbReference>